<evidence type="ECO:0000313" key="3">
    <source>
        <dbReference type="Proteomes" id="UP001151018"/>
    </source>
</evidence>
<evidence type="ECO:0000313" key="1">
    <source>
        <dbReference type="EMBL" id="MCZ7939291.1"/>
    </source>
</evidence>
<dbReference type="RefSeq" id="WP_269835164.1">
    <property type="nucleotide sequence ID" value="NZ_JAPZLR010000011.1"/>
</dbReference>
<dbReference type="Proteomes" id="UP001151018">
    <property type="component" value="Unassembled WGS sequence"/>
</dbReference>
<dbReference type="Pfam" id="PF05284">
    <property type="entry name" value="DUF736"/>
    <property type="match status" value="1"/>
</dbReference>
<protein>
    <submittedName>
        <fullName evidence="1">DUF736 family protein</fullName>
    </submittedName>
</protein>
<organism evidence="1 3">
    <name type="scientific">Agrobacterium salinitolerans</name>
    <dbReference type="NCBI Taxonomy" id="1183413"/>
    <lineage>
        <taxon>Bacteria</taxon>
        <taxon>Pseudomonadati</taxon>
        <taxon>Pseudomonadota</taxon>
        <taxon>Alphaproteobacteria</taxon>
        <taxon>Hyphomicrobiales</taxon>
        <taxon>Rhizobiaceae</taxon>
        <taxon>Rhizobium/Agrobacterium group</taxon>
        <taxon>Agrobacterium</taxon>
    </lineage>
</organism>
<gene>
    <name evidence="1" type="ORF">O9X88_17230</name>
    <name evidence="2" type="ORF">O9X88_24980</name>
</gene>
<dbReference type="AlphaFoldDB" id="A0A9X3R0A7"/>
<comment type="caution">
    <text evidence="1">The sequence shown here is derived from an EMBL/GenBank/DDBJ whole genome shotgun (WGS) entry which is preliminary data.</text>
</comment>
<dbReference type="EMBL" id="JAPZLR010000011">
    <property type="protein sequence ID" value="MCZ7939291.1"/>
    <property type="molecule type" value="Genomic_DNA"/>
</dbReference>
<reference evidence="1" key="1">
    <citation type="submission" date="2022-12" db="EMBL/GenBank/DDBJ databases">
        <title>Draft genome sequences of 22 rhizogenic Agrobacterium biovar 1 strains, the causative agent of hairy root disease.</title>
        <authorList>
            <person name="Kim N."/>
            <person name="Vargas P."/>
            <person name="Rediers H."/>
        </authorList>
    </citation>
    <scope>NUCLEOTIDE SEQUENCE</scope>
    <source>
        <strain evidence="1">ST15.13.006</strain>
    </source>
</reference>
<accession>A0A9X3R0A7</accession>
<proteinExistence type="predicted"/>
<name>A0A9X3R0A7_9HYPH</name>
<dbReference type="EMBL" id="JAPZLR010000048">
    <property type="protein sequence ID" value="MCZ7940777.1"/>
    <property type="molecule type" value="Genomic_DNA"/>
</dbReference>
<sequence length="32" mass="3412">MATIGTFTSTETGFNGSIRTLALNVKARIARI</sequence>
<dbReference type="InterPro" id="IPR007948">
    <property type="entry name" value="DUF736"/>
</dbReference>
<feature type="non-terminal residue" evidence="1">
    <location>
        <position position="32"/>
    </location>
</feature>
<evidence type="ECO:0000313" key="2">
    <source>
        <dbReference type="EMBL" id="MCZ7940777.1"/>
    </source>
</evidence>